<dbReference type="AlphaFoldDB" id="A0A0G3H205"/>
<dbReference type="PATRIC" id="fig|571915.4.peg.1629"/>
<protein>
    <submittedName>
        <fullName evidence="1">Uncharacterized protein</fullName>
    </submittedName>
</protein>
<dbReference type="RefSeq" id="WP_047261990.1">
    <property type="nucleotide sequence ID" value="NZ_CP011542.1"/>
</dbReference>
<dbReference type="OrthoDB" id="292843at2"/>
<name>A0A0G3H205_9CORY</name>
<dbReference type="STRING" id="571915.CMUST_07620"/>
<keyword evidence="2" id="KW-1185">Reference proteome</keyword>
<reference evidence="1 2" key="1">
    <citation type="journal article" date="2015" name="Genome Announc.">
        <title>Complete Genome Sequence of the Type Strain Corynebacterium mustelae DSM 45274, Isolated from Various Tissues of a Male Ferret with Lethal Sepsis.</title>
        <authorList>
            <person name="Ruckert C."/>
            <person name="Eimer J."/>
            <person name="Winkler A."/>
            <person name="Tauch A."/>
        </authorList>
    </citation>
    <scope>NUCLEOTIDE SEQUENCE [LARGE SCALE GENOMIC DNA]</scope>
    <source>
        <strain evidence="1 2">DSM 45274</strain>
    </source>
</reference>
<dbReference type="EMBL" id="CP011542">
    <property type="protein sequence ID" value="AKK05853.1"/>
    <property type="molecule type" value="Genomic_DNA"/>
</dbReference>
<proteinExistence type="predicted"/>
<sequence length="177" mass="19380">MNHSLLNDAQLWRGRLDAYGAATAAPDHLRSLLGDDDQAIASALHYLDSAIVHQSTVSHAATPVLDFLVDALKGGEITNENARTGVIDFLTYLGESLRDASGQDYGDVEIDQELYNEFLALEDASEVEEFMEGEGLDLFEQVYSLAYKECSAKKDEVITVLAAIPGTENVVAEWERV</sequence>
<gene>
    <name evidence="1" type="ORF">CMUST_07620</name>
</gene>
<reference evidence="2" key="2">
    <citation type="submission" date="2015-05" db="EMBL/GenBank/DDBJ databases">
        <title>Complete genome sequence of Corynebacterium mustelae DSM 45274, isolated from various tissues of a male ferret with lethal sepsis.</title>
        <authorList>
            <person name="Ruckert C."/>
            <person name="Albersmeier A."/>
            <person name="Winkler A."/>
            <person name="Tauch A."/>
        </authorList>
    </citation>
    <scope>NUCLEOTIDE SEQUENCE [LARGE SCALE GENOMIC DNA]</scope>
    <source>
        <strain evidence="2">DSM 45274</strain>
    </source>
</reference>
<evidence type="ECO:0000313" key="2">
    <source>
        <dbReference type="Proteomes" id="UP000035199"/>
    </source>
</evidence>
<dbReference type="KEGG" id="cmv:CMUST_07620"/>
<evidence type="ECO:0000313" key="1">
    <source>
        <dbReference type="EMBL" id="AKK05853.1"/>
    </source>
</evidence>
<accession>A0A0G3H205</accession>
<dbReference type="Proteomes" id="UP000035199">
    <property type="component" value="Chromosome"/>
</dbReference>
<organism evidence="1 2">
    <name type="scientific">Corynebacterium mustelae</name>
    <dbReference type="NCBI Taxonomy" id="571915"/>
    <lineage>
        <taxon>Bacteria</taxon>
        <taxon>Bacillati</taxon>
        <taxon>Actinomycetota</taxon>
        <taxon>Actinomycetes</taxon>
        <taxon>Mycobacteriales</taxon>
        <taxon>Corynebacteriaceae</taxon>
        <taxon>Corynebacterium</taxon>
    </lineage>
</organism>